<accession>A0A426XIH6</accession>
<comment type="caution">
    <text evidence="1">The sequence shown here is derived from an EMBL/GenBank/DDBJ whole genome shotgun (WGS) entry which is preliminary data.</text>
</comment>
<dbReference type="AlphaFoldDB" id="A0A426XIH6"/>
<evidence type="ECO:0000313" key="1">
    <source>
        <dbReference type="EMBL" id="RRT39286.1"/>
    </source>
</evidence>
<protein>
    <submittedName>
        <fullName evidence="1">Uncharacterized protein</fullName>
    </submittedName>
</protein>
<reference evidence="1 2" key="1">
    <citation type="journal article" date="2014" name="Agronomy (Basel)">
        <title>A Draft Genome Sequence for Ensete ventricosum, the Drought-Tolerant Tree Against Hunger.</title>
        <authorList>
            <person name="Harrison J."/>
            <person name="Moore K.A."/>
            <person name="Paszkiewicz K."/>
            <person name="Jones T."/>
            <person name="Grant M."/>
            <person name="Ambacheew D."/>
            <person name="Muzemil S."/>
            <person name="Studholme D.J."/>
        </authorList>
    </citation>
    <scope>NUCLEOTIDE SEQUENCE [LARGE SCALE GENOMIC DNA]</scope>
</reference>
<evidence type="ECO:0000313" key="2">
    <source>
        <dbReference type="Proteomes" id="UP000287651"/>
    </source>
</evidence>
<organism evidence="1 2">
    <name type="scientific">Ensete ventricosum</name>
    <name type="common">Abyssinian banana</name>
    <name type="synonym">Musa ensete</name>
    <dbReference type="NCBI Taxonomy" id="4639"/>
    <lineage>
        <taxon>Eukaryota</taxon>
        <taxon>Viridiplantae</taxon>
        <taxon>Streptophyta</taxon>
        <taxon>Embryophyta</taxon>
        <taxon>Tracheophyta</taxon>
        <taxon>Spermatophyta</taxon>
        <taxon>Magnoliopsida</taxon>
        <taxon>Liliopsida</taxon>
        <taxon>Zingiberales</taxon>
        <taxon>Musaceae</taxon>
        <taxon>Ensete</taxon>
    </lineage>
</organism>
<dbReference type="EMBL" id="AMZH03020312">
    <property type="protein sequence ID" value="RRT39286.1"/>
    <property type="molecule type" value="Genomic_DNA"/>
</dbReference>
<name>A0A426XIH6_ENSVE</name>
<gene>
    <name evidence="1" type="ORF">B296_00012920</name>
</gene>
<dbReference type="Proteomes" id="UP000287651">
    <property type="component" value="Unassembled WGS sequence"/>
</dbReference>
<sequence length="100" mass="10950">MRSPVCVRSLPWSGDVAALSHSLVDFLVRWRCVLLQKDLDRAICARSSPSDDQESLSYVGHVVATVPDKSPTARYQGHCLLVGLLRLPCHVARGIVRGLA</sequence>
<proteinExistence type="predicted"/>